<name>A0A1G6PB69_9PSEU</name>
<dbReference type="Proteomes" id="UP000199501">
    <property type="component" value="Unassembled WGS sequence"/>
</dbReference>
<reference evidence="3" key="1">
    <citation type="submission" date="2016-10" db="EMBL/GenBank/DDBJ databases">
        <authorList>
            <person name="Varghese N."/>
            <person name="Submissions S."/>
        </authorList>
    </citation>
    <scope>NUCLEOTIDE SEQUENCE [LARGE SCALE GENOMIC DNA]</scope>
    <source>
        <strain evidence="3">IBRC-M 10403</strain>
    </source>
</reference>
<protein>
    <submittedName>
        <fullName evidence="2">Uncharacterized protein</fullName>
    </submittedName>
</protein>
<dbReference type="AlphaFoldDB" id="A0A1G6PB69"/>
<sequence>MGRVLRVGKTASRTPQAAVAAGATPRARKRHSPTCGFTNQNGVLRSRSVESGVCGPTRRTCRERSASLPAIRSRPGSRRRSLATRHRDCEHHHNPHRRGPRSRVRAAILTCPNTTLTEPWPPGRVGFVVWERCVSAGFSRGAVPGFGWVCSIGWTGLTRGPLGRPSREKLGGAASPPRPRQVYGRPSPYQAGPPDRALGVGAGACRGCRWCLGAGECRGPGALGGAPVTGAAWVS</sequence>
<feature type="region of interest" description="Disordered" evidence="1">
    <location>
        <begin position="64"/>
        <end position="102"/>
    </location>
</feature>
<evidence type="ECO:0000256" key="1">
    <source>
        <dbReference type="SAM" id="MobiDB-lite"/>
    </source>
</evidence>
<accession>A0A1G6PB69</accession>
<evidence type="ECO:0000313" key="3">
    <source>
        <dbReference type="Proteomes" id="UP000199501"/>
    </source>
</evidence>
<feature type="compositionally biased region" description="Low complexity" evidence="1">
    <location>
        <begin position="13"/>
        <end position="25"/>
    </location>
</feature>
<dbReference type="EMBL" id="FMZZ01000004">
    <property type="protein sequence ID" value="SDC77403.1"/>
    <property type="molecule type" value="Genomic_DNA"/>
</dbReference>
<feature type="region of interest" description="Disordered" evidence="1">
    <location>
        <begin position="1"/>
        <end position="40"/>
    </location>
</feature>
<evidence type="ECO:0000313" key="2">
    <source>
        <dbReference type="EMBL" id="SDC77403.1"/>
    </source>
</evidence>
<organism evidence="2 3">
    <name type="scientific">Actinokineospora iranica</name>
    <dbReference type="NCBI Taxonomy" id="1271860"/>
    <lineage>
        <taxon>Bacteria</taxon>
        <taxon>Bacillati</taxon>
        <taxon>Actinomycetota</taxon>
        <taxon>Actinomycetes</taxon>
        <taxon>Pseudonocardiales</taxon>
        <taxon>Pseudonocardiaceae</taxon>
        <taxon>Actinokineospora</taxon>
    </lineage>
</organism>
<feature type="compositionally biased region" description="Basic residues" evidence="1">
    <location>
        <begin position="75"/>
        <end position="84"/>
    </location>
</feature>
<keyword evidence="3" id="KW-1185">Reference proteome</keyword>
<gene>
    <name evidence="2" type="ORF">SAMN05216174_104211</name>
</gene>
<feature type="compositionally biased region" description="Basic residues" evidence="1">
    <location>
        <begin position="93"/>
        <end position="102"/>
    </location>
</feature>
<proteinExistence type="predicted"/>
<feature type="region of interest" description="Disordered" evidence="1">
    <location>
        <begin position="161"/>
        <end position="193"/>
    </location>
</feature>